<dbReference type="OrthoDB" id="19590at2759"/>
<accession>A0A8J4PPY1</accession>
<proteinExistence type="predicted"/>
<dbReference type="EMBL" id="AJWJ01000336">
    <property type="protein sequence ID" value="KAF2071808.1"/>
    <property type="molecule type" value="Genomic_DNA"/>
</dbReference>
<gene>
    <name evidence="1" type="ORF">CYY_006869</name>
</gene>
<protein>
    <submittedName>
        <fullName evidence="1">Uncharacterized protein</fullName>
    </submittedName>
</protein>
<reference evidence="1" key="1">
    <citation type="submission" date="2020-01" db="EMBL/GenBank/DDBJ databases">
        <title>Development of genomics and gene disruption for Polysphondylium violaceum indicates a role for the polyketide synthase stlB in stalk morphogenesis.</title>
        <authorList>
            <person name="Narita B."/>
            <person name="Kawabe Y."/>
            <person name="Kin K."/>
            <person name="Saito T."/>
            <person name="Gibbs R."/>
            <person name="Kuspa A."/>
            <person name="Muzny D."/>
            <person name="Queller D."/>
            <person name="Richards S."/>
            <person name="Strassman J."/>
            <person name="Sucgang R."/>
            <person name="Worley K."/>
            <person name="Schaap P."/>
        </authorList>
    </citation>
    <scope>NUCLEOTIDE SEQUENCE</scope>
    <source>
        <strain evidence="1">QSvi11</strain>
    </source>
</reference>
<name>A0A8J4PPY1_9MYCE</name>
<dbReference type="Proteomes" id="UP000695562">
    <property type="component" value="Unassembled WGS sequence"/>
</dbReference>
<keyword evidence="2" id="KW-1185">Reference proteome</keyword>
<comment type="caution">
    <text evidence="1">The sequence shown here is derived from an EMBL/GenBank/DDBJ whole genome shotgun (WGS) entry which is preliminary data.</text>
</comment>
<dbReference type="AlphaFoldDB" id="A0A8J4PPY1"/>
<organism evidence="1 2">
    <name type="scientific">Polysphondylium violaceum</name>
    <dbReference type="NCBI Taxonomy" id="133409"/>
    <lineage>
        <taxon>Eukaryota</taxon>
        <taxon>Amoebozoa</taxon>
        <taxon>Evosea</taxon>
        <taxon>Eumycetozoa</taxon>
        <taxon>Dictyostelia</taxon>
        <taxon>Dictyosteliales</taxon>
        <taxon>Dictyosteliaceae</taxon>
        <taxon>Polysphondylium</taxon>
    </lineage>
</organism>
<evidence type="ECO:0000313" key="1">
    <source>
        <dbReference type="EMBL" id="KAF2071808.1"/>
    </source>
</evidence>
<sequence length="242" mass="28575">MERLKSLTRCKAEKNFNIEFDTDNKNDNTIEISNKEFNEIMVLLQTLEIQNKKISTCQDQSFQWCVKHNQNLNKIYKSINKLSVIINSNNSNNGGNSFYQQNDQMQCDILNNCEKDFHQKILECYDPLEPFSEILQYLIMQIDKNSFCELKEIIFPVILKWLTEDSSSSSMISISIVILWETHSKFPSMFFNPKYKDIYKKFYTNLINLESKGTIQYLINENIFPFNNDEFITLKRLLSSLS</sequence>
<evidence type="ECO:0000313" key="2">
    <source>
        <dbReference type="Proteomes" id="UP000695562"/>
    </source>
</evidence>